<feature type="domain" description="DH" evidence="3">
    <location>
        <begin position="6"/>
        <end position="350"/>
    </location>
</feature>
<name>A0A6A7FX74_9CRUS</name>
<proteinExistence type="evidence at transcript level"/>
<feature type="region of interest" description="Disordered" evidence="1">
    <location>
        <begin position="840"/>
        <end position="859"/>
    </location>
</feature>
<dbReference type="EMBL" id="IACT01003384">
    <property type="protein sequence ID" value="LAC22629.1"/>
    <property type="molecule type" value="mRNA"/>
</dbReference>
<dbReference type="GO" id="GO:0005737">
    <property type="term" value="C:cytoplasm"/>
    <property type="evidence" value="ECO:0007669"/>
    <property type="project" value="TreeGrafter"/>
</dbReference>
<feature type="compositionally biased region" description="Polar residues" evidence="1">
    <location>
        <begin position="1023"/>
        <end position="1036"/>
    </location>
</feature>
<dbReference type="InterPro" id="IPR001331">
    <property type="entry name" value="GDS_CDC24_CS"/>
</dbReference>
<dbReference type="AlphaFoldDB" id="A0A6A7FX74"/>
<dbReference type="PROSITE" id="PS00741">
    <property type="entry name" value="DH_1"/>
    <property type="match status" value="1"/>
</dbReference>
<reference evidence="4" key="1">
    <citation type="submission" date="2017-11" db="EMBL/GenBank/DDBJ databases">
        <title>The sensing device of the deep-sea amphipod.</title>
        <authorList>
            <person name="Kobayashi H."/>
            <person name="Nagahama T."/>
            <person name="Arai W."/>
            <person name="Sasagawa Y."/>
            <person name="Umeda M."/>
            <person name="Hayashi T."/>
            <person name="Nikaido I."/>
            <person name="Watanabe H."/>
            <person name="Oguri K."/>
            <person name="Kitazato H."/>
            <person name="Fujioka K."/>
            <person name="Kido Y."/>
            <person name="Takami H."/>
        </authorList>
    </citation>
    <scope>NUCLEOTIDE SEQUENCE</scope>
    <source>
        <tissue evidence="4">Whole body</tissue>
    </source>
</reference>
<dbReference type="Gene3D" id="2.30.29.30">
    <property type="entry name" value="Pleckstrin-homology domain (PH domain)/Phosphotyrosine-binding domain (PTB)"/>
    <property type="match status" value="1"/>
</dbReference>
<dbReference type="SUPFAM" id="SSF50729">
    <property type="entry name" value="PH domain-like"/>
    <property type="match status" value="1"/>
</dbReference>
<feature type="compositionally biased region" description="Polar residues" evidence="1">
    <location>
        <begin position="877"/>
        <end position="894"/>
    </location>
</feature>
<evidence type="ECO:0000259" key="2">
    <source>
        <dbReference type="PROSITE" id="PS50003"/>
    </source>
</evidence>
<dbReference type="SUPFAM" id="SSF48065">
    <property type="entry name" value="DBL homology domain (DH-domain)"/>
    <property type="match status" value="2"/>
</dbReference>
<accession>A0A6A7FX74</accession>
<feature type="compositionally biased region" description="Basic and acidic residues" evidence="1">
    <location>
        <begin position="694"/>
        <end position="703"/>
    </location>
</feature>
<dbReference type="PROSITE" id="PS50003">
    <property type="entry name" value="PH_DOMAIN"/>
    <property type="match status" value="1"/>
</dbReference>
<dbReference type="CDD" id="cd00160">
    <property type="entry name" value="RhoGEF"/>
    <property type="match status" value="1"/>
</dbReference>
<dbReference type="InterPro" id="IPR035899">
    <property type="entry name" value="DBL_dom_sf"/>
</dbReference>
<feature type="compositionally biased region" description="Polar residues" evidence="1">
    <location>
        <begin position="931"/>
        <end position="952"/>
    </location>
</feature>
<dbReference type="PANTHER" id="PTHR12673">
    <property type="entry name" value="FACIOGENITAL DYSPLASIA PROTEIN"/>
    <property type="match status" value="1"/>
</dbReference>
<dbReference type="Gene3D" id="1.20.900.10">
    <property type="entry name" value="Dbl homology (DH) domain"/>
    <property type="match status" value="2"/>
</dbReference>
<feature type="region of interest" description="Disordered" evidence="1">
    <location>
        <begin position="116"/>
        <end position="149"/>
    </location>
</feature>
<feature type="region of interest" description="Disordered" evidence="1">
    <location>
        <begin position="931"/>
        <end position="1091"/>
    </location>
</feature>
<feature type="compositionally biased region" description="Low complexity" evidence="1">
    <location>
        <begin position="594"/>
        <end position="621"/>
    </location>
</feature>
<feature type="region of interest" description="Disordered" evidence="1">
    <location>
        <begin position="594"/>
        <end position="714"/>
    </location>
</feature>
<dbReference type="Pfam" id="PF00621">
    <property type="entry name" value="RhoGEF"/>
    <property type="match status" value="2"/>
</dbReference>
<dbReference type="GO" id="GO:0005085">
    <property type="term" value="F:guanyl-nucleotide exchange factor activity"/>
    <property type="evidence" value="ECO:0007669"/>
    <property type="project" value="InterPro"/>
</dbReference>
<organism evidence="4">
    <name type="scientific">Hirondellea gigas</name>
    <dbReference type="NCBI Taxonomy" id="1518452"/>
    <lineage>
        <taxon>Eukaryota</taxon>
        <taxon>Metazoa</taxon>
        <taxon>Ecdysozoa</taxon>
        <taxon>Arthropoda</taxon>
        <taxon>Crustacea</taxon>
        <taxon>Multicrustacea</taxon>
        <taxon>Malacostraca</taxon>
        <taxon>Eumalacostraca</taxon>
        <taxon>Peracarida</taxon>
        <taxon>Amphipoda</taxon>
        <taxon>Amphilochidea</taxon>
        <taxon>Lysianassida</taxon>
        <taxon>Lysianassidira</taxon>
        <taxon>Lysianassoidea</taxon>
        <taxon>Lysianassidae</taxon>
        <taxon>Hirondellea</taxon>
    </lineage>
</organism>
<evidence type="ECO:0000256" key="1">
    <source>
        <dbReference type="SAM" id="MobiDB-lite"/>
    </source>
</evidence>
<feature type="domain" description="PH" evidence="2">
    <location>
        <begin position="380"/>
        <end position="509"/>
    </location>
</feature>
<feature type="compositionally biased region" description="Polar residues" evidence="1">
    <location>
        <begin position="116"/>
        <end position="135"/>
    </location>
</feature>
<dbReference type="SMART" id="SM00233">
    <property type="entry name" value="PH"/>
    <property type="match status" value="1"/>
</dbReference>
<dbReference type="InterPro" id="IPR011993">
    <property type="entry name" value="PH-like_dom_sf"/>
</dbReference>
<feature type="region of interest" description="Disordered" evidence="1">
    <location>
        <begin position="867"/>
        <end position="894"/>
    </location>
</feature>
<feature type="compositionally biased region" description="Basic residues" evidence="1">
    <location>
        <begin position="623"/>
        <end position="633"/>
    </location>
</feature>
<feature type="region of interest" description="Disordered" evidence="1">
    <location>
        <begin position="76"/>
        <end position="104"/>
    </location>
</feature>
<dbReference type="InterPro" id="IPR000219">
    <property type="entry name" value="DH_dom"/>
</dbReference>
<sequence>MRSSELRAQAIRELVETEKTYLNQLHSLQKFFADPCQSQGLLPRDVFTKVFGELPVLQALNKELLNKLTAGLEQPAPPGVLLTKQQNNSRFSDPQNQSIDKQSSNSINKQLHQYNNKENSNHDGLNNQSHTTTDTVNEEHGSSRPTCSSYTAQNANLNVSCNNFQSNENVDDNTNDQCDVSDVQHSKHPHSLTFNNSDGNAQPILDNIHACPVSGDNSLQQGLLNKHTNEIKSLLSPYLKINVGEAFLHIAPFLKTYASYASNYQHSLNLIEEHRKSCTKLHKFLKSTESRPEVQCLLVSLLIAPVQRVPRYTLLLAEILRHTPPGHPHHQQLLRGLSLVASAASRVDECVGEGALLQQLMVLQRALQQQKPRIIAPGRTLLKTGLLHKANRSDNGSVPRLFFLFSDILLYTKLPSKPPAPPTHALPASTPADTLPKYDMSMVSCYKPGSLVCCCVLPLRHCSVIPLFAGDDATPVFRVVCCAEDLTLYSKIGHSDGQEWITALRAAIKAAVTNRSTLKKDSSAKRPLRRPAIRRGAALLDTDNTLLQLKASSPLRGLASPVRFPASPAGDSISHCSSSPYPSPASLSLRSIASTNTSVSGSPSTSSRPSSSLRSVTPSPRALFKRLQPHKWLKSTPTTPQDPSIKEASASPSIAFQTEISSSSAGEKHASDDSLNTEASKPKFALGLRRKNKADKSDVKTRPQSEPVPSLDNVRVRSPNYKRRHNVVESNGIAASCIDESPVKIRILNASPFKPNINRNRDIYRSKWDMGEIGLKIPDKDEEKEFDLSTAVKPKIINHSVNKDNLIPLSASRPIPYPGKQARTINGHCSWRPVYNSDMPRDVRPEGNNAWLSNPDILSPDPKIAAAGRKLRRRSRSYTPDSSATGTWNADSTSNLYVSPHRLSHRGSSKSIHRTSPRLFYNQVSSNSLCETSQRQFPSHQNLSPSRLPKSSSQRHKSPSHQQHYSSLSYPLKLNNSPVNLKENSSSYQRQLSSDQIRVSSNPLHRQCKSPSHRHKSPLRYDNQASSAVQQQQHTPAVNLGHDTCGITQRGRSQRSLRNVSSSSGNSNSGLSSDDIRPNLSAANSSSNSATALEDCNASLEGGFDESWRREKLWGRKRALGDFLGTREAREHVPGAQVVKRRVN</sequence>
<evidence type="ECO:0000313" key="4">
    <source>
        <dbReference type="EMBL" id="LAC22629.1"/>
    </source>
</evidence>
<feature type="compositionally biased region" description="Low complexity" evidence="1">
    <location>
        <begin position="1054"/>
        <end position="1090"/>
    </location>
</feature>
<dbReference type="GO" id="GO:0035556">
    <property type="term" value="P:intracellular signal transduction"/>
    <property type="evidence" value="ECO:0007669"/>
    <property type="project" value="InterPro"/>
</dbReference>
<dbReference type="InterPro" id="IPR001849">
    <property type="entry name" value="PH_domain"/>
</dbReference>
<dbReference type="PROSITE" id="PS50010">
    <property type="entry name" value="DH_2"/>
    <property type="match status" value="1"/>
</dbReference>
<feature type="compositionally biased region" description="Polar residues" evidence="1">
    <location>
        <begin position="650"/>
        <end position="665"/>
    </location>
</feature>
<feature type="compositionally biased region" description="Polar residues" evidence="1">
    <location>
        <begin position="83"/>
        <end position="104"/>
    </location>
</feature>
<feature type="compositionally biased region" description="Basic residues" evidence="1">
    <location>
        <begin position="1006"/>
        <end position="1018"/>
    </location>
</feature>
<dbReference type="SMART" id="SM00325">
    <property type="entry name" value="RhoGEF"/>
    <property type="match status" value="1"/>
</dbReference>
<feature type="compositionally biased region" description="Polar residues" evidence="1">
    <location>
        <begin position="960"/>
        <end position="1004"/>
    </location>
</feature>
<dbReference type="InterPro" id="IPR051092">
    <property type="entry name" value="FYVE_RhoGEF_PH"/>
</dbReference>
<dbReference type="PANTHER" id="PTHR12673:SF159">
    <property type="entry name" value="LD03170P"/>
    <property type="match status" value="1"/>
</dbReference>
<evidence type="ECO:0000259" key="3">
    <source>
        <dbReference type="PROSITE" id="PS50010"/>
    </source>
</evidence>
<protein>
    <submittedName>
        <fullName evidence="4">T-lymphoma invasion and metastasis-inducing protein 2-like</fullName>
    </submittedName>
</protein>